<proteinExistence type="predicted"/>
<evidence type="ECO:0000313" key="1">
    <source>
        <dbReference type="EMBL" id="XCM34919.1"/>
    </source>
</evidence>
<protein>
    <submittedName>
        <fullName evidence="1">Uncharacterized protein</fullName>
    </submittedName>
</protein>
<dbReference type="EMBL" id="CP159837">
    <property type="protein sequence ID" value="XCM34919.1"/>
    <property type="molecule type" value="Genomic_DNA"/>
</dbReference>
<gene>
    <name evidence="1" type="ORF">ABWT76_003562</name>
</gene>
<accession>A0AAU8J884</accession>
<sequence length="66" mass="7194">MSTVKYRADAVVASDENPPMAIVSGESIYIVYPTGTVSAIKKSLTDCLKIKELLAHCDFWGDLAIF</sequence>
<name>A0AAU8J884_9CYAN</name>
<dbReference type="AlphaFoldDB" id="A0AAU8J884"/>
<reference evidence="1" key="1">
    <citation type="submission" date="2024-07" db="EMBL/GenBank/DDBJ databases">
        <authorList>
            <person name="Kim Y.J."/>
            <person name="Jeong J.Y."/>
        </authorList>
    </citation>
    <scope>NUCLEOTIDE SEQUENCE</scope>
    <source>
        <strain evidence="1">GIHE-MW2</strain>
    </source>
</reference>
<organism evidence="1">
    <name type="scientific">Planktothricoides raciborskii GIHE-MW2</name>
    <dbReference type="NCBI Taxonomy" id="2792601"/>
    <lineage>
        <taxon>Bacteria</taxon>
        <taxon>Bacillati</taxon>
        <taxon>Cyanobacteriota</taxon>
        <taxon>Cyanophyceae</taxon>
        <taxon>Oscillatoriophycideae</taxon>
        <taxon>Oscillatoriales</taxon>
        <taxon>Oscillatoriaceae</taxon>
        <taxon>Planktothricoides</taxon>
    </lineage>
</organism>
<dbReference type="RefSeq" id="WP_054468833.1">
    <property type="nucleotide sequence ID" value="NZ_CP159837.1"/>
</dbReference>